<accession>M3A600</accession>
<dbReference type="GO" id="GO:0008270">
    <property type="term" value="F:zinc ion binding"/>
    <property type="evidence" value="ECO:0007669"/>
    <property type="project" value="UniProtKB-KW"/>
</dbReference>
<feature type="region of interest" description="Disordered" evidence="2">
    <location>
        <begin position="644"/>
        <end position="666"/>
    </location>
</feature>
<keyword evidence="1" id="KW-0863">Zinc-finger</keyword>
<dbReference type="Pfam" id="PF13639">
    <property type="entry name" value="zf-RING_2"/>
    <property type="match status" value="1"/>
</dbReference>
<proteinExistence type="predicted"/>
<dbReference type="KEGG" id="pfj:MYCFIDRAFT_177032"/>
<evidence type="ECO:0000256" key="1">
    <source>
        <dbReference type="PROSITE-ProRule" id="PRU00175"/>
    </source>
</evidence>
<dbReference type="PROSITE" id="PS50089">
    <property type="entry name" value="ZF_RING_2"/>
    <property type="match status" value="1"/>
</dbReference>
<organism evidence="4 5">
    <name type="scientific">Pseudocercospora fijiensis (strain CIRAD86)</name>
    <name type="common">Black leaf streak disease fungus</name>
    <name type="synonym">Mycosphaerella fijiensis</name>
    <dbReference type="NCBI Taxonomy" id="383855"/>
    <lineage>
        <taxon>Eukaryota</taxon>
        <taxon>Fungi</taxon>
        <taxon>Dikarya</taxon>
        <taxon>Ascomycota</taxon>
        <taxon>Pezizomycotina</taxon>
        <taxon>Dothideomycetes</taxon>
        <taxon>Dothideomycetidae</taxon>
        <taxon>Mycosphaerellales</taxon>
        <taxon>Mycosphaerellaceae</taxon>
        <taxon>Pseudocercospora</taxon>
    </lineage>
</organism>
<dbReference type="AlphaFoldDB" id="M3A600"/>
<dbReference type="InterPro" id="IPR013083">
    <property type="entry name" value="Znf_RING/FYVE/PHD"/>
</dbReference>
<keyword evidence="1" id="KW-0862">Zinc</keyword>
<sequence>MHWLYLPYTRKKKPFPSIQNNLYLVSDHHRIPPSPTTSHIASNTMLPTESSFYTNNGLTSVIASSDRPCSICLDSDIIDPVTLPCPCKNIYCRESITQWLNSSARCPTCKKLFFIPPHPPEDMREYLEIYGFEAFGEELVQVASDPPGHHEFTQFEYLLPRLVGMQEVIDNDDVLYEDRRWASFDFPTLRLILIGRANELAYFQVLDGRPILDEELELGLDGCNMPSQDVVDRITVALLDELEEQHVEALQANGDDLAVHFGGSFDHWTQEVQLTSDEMRAEGMDWLLFGVVLVLTHVPSSQLAWERPSERVEAWLPVLSAAIALKQTLDSVSFPRHFPFWLAHQLRLGYTNMPLPTEEEFRAKNDLKEIKTAHEEDSSAIYRSPWCRRESEWPVLRLRISVPVGMLRCLTHHLADHNHRPRQVSDATQPPSGSYGNLTRTSGCDKEGGRSPPTTSLNLPTSCLPTLRWPATRPPSRLAASVAASCSELMMSRYTRLDEGLLEIEDRATFRVDLISDILTYCLNYQIDFAVVEGIVLPDSTVEDWKLVVSTLIQFCQLLEGETLPVREVTSKLLEALRMSSWNAGPALKAFLAKSDEQIIREHDDAQYCEELYRPSDAKIAHFPFAVTGLAWRVTLWENSKKRIATGRSPESAATEEQGEQAPGGN</sequence>
<evidence type="ECO:0000256" key="2">
    <source>
        <dbReference type="SAM" id="MobiDB-lite"/>
    </source>
</evidence>
<dbReference type="Proteomes" id="UP000016932">
    <property type="component" value="Unassembled WGS sequence"/>
</dbReference>
<keyword evidence="5" id="KW-1185">Reference proteome</keyword>
<dbReference type="OrthoDB" id="8062037at2759"/>
<dbReference type="HOGENOM" id="CLU_412271_0_0_1"/>
<feature type="domain" description="RING-type" evidence="3">
    <location>
        <begin position="69"/>
        <end position="110"/>
    </location>
</feature>
<reference evidence="4 5" key="1">
    <citation type="journal article" date="2012" name="PLoS Pathog.">
        <title>Diverse lifestyles and strategies of plant pathogenesis encoded in the genomes of eighteen Dothideomycetes fungi.</title>
        <authorList>
            <person name="Ohm R.A."/>
            <person name="Feau N."/>
            <person name="Henrissat B."/>
            <person name="Schoch C.L."/>
            <person name="Horwitz B.A."/>
            <person name="Barry K.W."/>
            <person name="Condon B.J."/>
            <person name="Copeland A.C."/>
            <person name="Dhillon B."/>
            <person name="Glaser F."/>
            <person name="Hesse C.N."/>
            <person name="Kosti I."/>
            <person name="LaButti K."/>
            <person name="Lindquist E.A."/>
            <person name="Lucas S."/>
            <person name="Salamov A.A."/>
            <person name="Bradshaw R.E."/>
            <person name="Ciuffetti L."/>
            <person name="Hamelin R.C."/>
            <person name="Kema G.H.J."/>
            <person name="Lawrence C."/>
            <person name="Scott J.A."/>
            <person name="Spatafora J.W."/>
            <person name="Turgeon B.G."/>
            <person name="de Wit P.J.G.M."/>
            <person name="Zhong S."/>
            <person name="Goodwin S.B."/>
            <person name="Grigoriev I.V."/>
        </authorList>
    </citation>
    <scope>NUCLEOTIDE SEQUENCE [LARGE SCALE GENOMIC DNA]</scope>
    <source>
        <strain evidence="4 5">CIRAD86</strain>
    </source>
</reference>
<dbReference type="Gene3D" id="3.30.40.10">
    <property type="entry name" value="Zinc/RING finger domain, C3HC4 (zinc finger)"/>
    <property type="match status" value="1"/>
</dbReference>
<feature type="compositionally biased region" description="Polar residues" evidence="2">
    <location>
        <begin position="425"/>
        <end position="442"/>
    </location>
</feature>
<name>M3A600_PSEFD</name>
<dbReference type="RefSeq" id="XP_007929115.1">
    <property type="nucleotide sequence ID" value="XM_007930924.1"/>
</dbReference>
<dbReference type="EMBL" id="KB446561">
    <property type="protein sequence ID" value="EME80046.1"/>
    <property type="molecule type" value="Genomic_DNA"/>
</dbReference>
<dbReference type="InterPro" id="IPR001841">
    <property type="entry name" value="Znf_RING"/>
</dbReference>
<protein>
    <recommendedName>
        <fullName evidence="3">RING-type domain-containing protein</fullName>
    </recommendedName>
</protein>
<dbReference type="SUPFAM" id="SSF57850">
    <property type="entry name" value="RING/U-box"/>
    <property type="match status" value="1"/>
</dbReference>
<keyword evidence="1" id="KW-0479">Metal-binding</keyword>
<evidence type="ECO:0000313" key="5">
    <source>
        <dbReference type="Proteomes" id="UP000016932"/>
    </source>
</evidence>
<dbReference type="GeneID" id="19333673"/>
<feature type="region of interest" description="Disordered" evidence="2">
    <location>
        <begin position="419"/>
        <end position="457"/>
    </location>
</feature>
<evidence type="ECO:0000259" key="3">
    <source>
        <dbReference type="PROSITE" id="PS50089"/>
    </source>
</evidence>
<dbReference type="VEuPathDB" id="FungiDB:MYCFIDRAFT_177032"/>
<gene>
    <name evidence="4" type="ORF">MYCFIDRAFT_177032</name>
</gene>
<evidence type="ECO:0000313" key="4">
    <source>
        <dbReference type="EMBL" id="EME80046.1"/>
    </source>
</evidence>